<reference evidence="7 8" key="1">
    <citation type="submission" date="2019-02" db="EMBL/GenBank/DDBJ databases">
        <title>Deep-cultivation of Planctomycetes and their phenomic and genomic characterization uncovers novel biology.</title>
        <authorList>
            <person name="Wiegand S."/>
            <person name="Jogler M."/>
            <person name="Boedeker C."/>
            <person name="Pinto D."/>
            <person name="Vollmers J."/>
            <person name="Rivas-Marin E."/>
            <person name="Kohn T."/>
            <person name="Peeters S.H."/>
            <person name="Heuer A."/>
            <person name="Rast P."/>
            <person name="Oberbeckmann S."/>
            <person name="Bunk B."/>
            <person name="Jeske O."/>
            <person name="Meyerdierks A."/>
            <person name="Storesund J.E."/>
            <person name="Kallscheuer N."/>
            <person name="Luecker S."/>
            <person name="Lage O.M."/>
            <person name="Pohl T."/>
            <person name="Merkel B.J."/>
            <person name="Hornburger P."/>
            <person name="Mueller R.-W."/>
            <person name="Bruemmer F."/>
            <person name="Labrenz M."/>
            <person name="Spormann A.M."/>
            <person name="Op Den Camp H."/>
            <person name="Overmann J."/>
            <person name="Amann R."/>
            <person name="Jetten M.S.M."/>
            <person name="Mascher T."/>
            <person name="Medema M.H."/>
            <person name="Devos D.P."/>
            <person name="Kaster A.-K."/>
            <person name="Ovreas L."/>
            <person name="Rohde M."/>
            <person name="Galperin M.Y."/>
            <person name="Jogler C."/>
        </authorList>
    </citation>
    <scope>NUCLEOTIDE SEQUENCE [LARGE SCALE GENOMIC DNA]</scope>
    <source>
        <strain evidence="7 8">Pla100</strain>
    </source>
</reference>
<dbReference type="Gene3D" id="1.10.8.60">
    <property type="match status" value="1"/>
</dbReference>
<name>A0A5C6AUE5_9BACT</name>
<dbReference type="GO" id="GO:0034605">
    <property type="term" value="P:cellular response to heat"/>
    <property type="evidence" value="ECO:0007669"/>
    <property type="project" value="TreeGrafter"/>
</dbReference>
<evidence type="ECO:0000256" key="1">
    <source>
        <dbReference type="ARBA" id="ARBA00022741"/>
    </source>
</evidence>
<dbReference type="PRINTS" id="PR00300">
    <property type="entry name" value="CLPPROTEASEA"/>
</dbReference>
<evidence type="ECO:0000256" key="4">
    <source>
        <dbReference type="SAM" id="MobiDB-lite"/>
    </source>
</evidence>
<dbReference type="Pfam" id="PF07724">
    <property type="entry name" value="AAA_2"/>
    <property type="match status" value="1"/>
</dbReference>
<dbReference type="EMBL" id="SJPM01000001">
    <property type="protein sequence ID" value="TWU03615.1"/>
    <property type="molecule type" value="Genomic_DNA"/>
</dbReference>
<feature type="region of interest" description="Disordered" evidence="4">
    <location>
        <begin position="171"/>
        <end position="192"/>
    </location>
</feature>
<evidence type="ECO:0000313" key="8">
    <source>
        <dbReference type="Proteomes" id="UP000316213"/>
    </source>
</evidence>
<dbReference type="AlphaFoldDB" id="A0A5C6AUE5"/>
<dbReference type="GO" id="GO:0016887">
    <property type="term" value="F:ATP hydrolysis activity"/>
    <property type="evidence" value="ECO:0007669"/>
    <property type="project" value="InterPro"/>
</dbReference>
<comment type="caution">
    <text evidence="7">The sequence shown here is derived from an EMBL/GenBank/DDBJ whole genome shotgun (WGS) entry which is preliminary data.</text>
</comment>
<dbReference type="GO" id="GO:0008233">
    <property type="term" value="F:peptidase activity"/>
    <property type="evidence" value="ECO:0007669"/>
    <property type="project" value="UniProtKB-KW"/>
</dbReference>
<keyword evidence="1" id="KW-0547">Nucleotide-binding</keyword>
<feature type="domain" description="AAA+ ATPase" evidence="5">
    <location>
        <begin position="228"/>
        <end position="552"/>
    </location>
</feature>
<feature type="compositionally biased region" description="Basic and acidic residues" evidence="4">
    <location>
        <begin position="174"/>
        <end position="184"/>
    </location>
</feature>
<dbReference type="PANTHER" id="PTHR11638:SF18">
    <property type="entry name" value="HEAT SHOCK PROTEIN 104"/>
    <property type="match status" value="1"/>
</dbReference>
<dbReference type="InterPro" id="IPR050130">
    <property type="entry name" value="ClpA_ClpB"/>
</dbReference>
<evidence type="ECO:0000313" key="7">
    <source>
        <dbReference type="EMBL" id="TWU03615.1"/>
    </source>
</evidence>
<sequence>MPTSLTLDLPILLRCHGGLHLAEPVGFPEYAFLAATPEDAVAVTLRRLQSVIKRFMPGELVMSLVRGEVTLSTLDVEFKPEPGQSHWQQAWTIPLDVLRYRVESAVEIAVVPALQIRIAASVKTDVDRLVAQQVRATIRRSRESLLATLTTLHESAGSTLVSRQLTVKLPTPSERARWDAKDSSSGRPTLSKVAVRIDPNSIRPASHRDGEVKQLGDILSMGAANGRRGGSALLVGPTGVGKTAIFQTWMRSVTPPPIVYATDGSRLISGESGFGGWQQQCLRLIDEARRDQVLLHLGNAVELCQSGRAWGSGGVGSLLAPRIADGTIQVVIECLPAELATLQRTEPHLVEALTPLHVTPPDPATTRDILLDAAANWCPVDITETLRQKNRKRKRKANRRAGFTLPSRAPKVVSRSVTPSVEPDALLLLDRLHRRFPTVGASPGRALHSLDAMLSELVGESTNRSVGESASQSPIERTEFPETIPHPGKGPVLDVARVIEGFSRQTGLPRFLIDTGSPPDLDAIGKELSSQVLGQEAAIDRLVDLIAVLSTDLSRGDRPLASLLLIGPTGVGKTETAKALARLFYGDVSRLVRIDMAEYADPIAAMRLIGTVSQPDGVLTSAVQAQPFSLILLDEFEKADHSVFDLLLQVMGEGRLTDRAGRVADFRNSILLMTSNLGVEDYRANAMGLAAMASATADTIANASRLESHFRRRVSEFLRPEMLNRIDRIIAYQPLSPETIHQLTRSQIDDLRRRDGLREHSGELTVDAAVVASISESAYQPQFGARPLQREIQDRLLVPLSAVVQKAVVQKAVVQKSRRNGQDIHIEFVADQVHVHRKALSKTPKHKRDLDNSVQELVSRASLLRRRSQSLQQCDPFMEVRNRHEWLTRTIKHQLAATTKPEKRRRIRFGENALERQTLATTIARCRRVVRDVEKFEALLLERTHNLQPIDVERATRRADVLEDRLFTTLTQLSHSKSNNHDRITLVVSGPNLAIATPLLLAYQKWASSSDRSMEAHVLIRRGRNGESDPVVESEGWQDKPAFRLASQSSSSQLPENKDFRSHGLAAFAMRSGHFGKRQDALKNLPDGTLAVMLTFRGPGVSGLIAGEAGVHSFNLNGFRPSRANHDATSSVMVELHATLPIDYVAPDWLIQADFQYNGYPRRNYDLSNDMVQELKMVDVGFTYSSMPAQTSKLDRSGRWLEDVLESHHRATMWAILDQGWPSDEFGAPF</sequence>
<dbReference type="Pfam" id="PF10431">
    <property type="entry name" value="ClpB_D2-small"/>
    <property type="match status" value="1"/>
</dbReference>
<dbReference type="OrthoDB" id="8857354at2"/>
<dbReference type="InterPro" id="IPR027417">
    <property type="entry name" value="P-loop_NTPase"/>
</dbReference>
<evidence type="ECO:0000256" key="3">
    <source>
        <dbReference type="ARBA" id="ARBA00023186"/>
    </source>
</evidence>
<proteinExistence type="predicted"/>
<dbReference type="InterPro" id="IPR019489">
    <property type="entry name" value="Clp_ATPase_C"/>
</dbReference>
<evidence type="ECO:0000259" key="5">
    <source>
        <dbReference type="SMART" id="SM00382"/>
    </source>
</evidence>
<feature type="domain" description="AAA+ ATPase" evidence="5">
    <location>
        <begin position="559"/>
        <end position="707"/>
    </location>
</feature>
<keyword evidence="7" id="KW-0378">Hydrolase</keyword>
<dbReference type="SUPFAM" id="SSF52540">
    <property type="entry name" value="P-loop containing nucleoside triphosphate hydrolases"/>
    <property type="match status" value="2"/>
</dbReference>
<keyword evidence="3" id="KW-0143">Chaperone</keyword>
<dbReference type="InterPro" id="IPR003959">
    <property type="entry name" value="ATPase_AAA_core"/>
</dbReference>
<dbReference type="SMART" id="SM01086">
    <property type="entry name" value="ClpB_D2-small"/>
    <property type="match status" value="1"/>
</dbReference>
<feature type="compositionally biased region" description="Polar residues" evidence="4">
    <location>
        <begin position="462"/>
        <end position="475"/>
    </location>
</feature>
<protein>
    <submittedName>
        <fullName evidence="7">ATP-dependent Clp protease ATP-binding subunit ClpC</fullName>
    </submittedName>
</protein>
<dbReference type="SMART" id="SM00382">
    <property type="entry name" value="AAA"/>
    <property type="match status" value="2"/>
</dbReference>
<keyword evidence="8" id="KW-1185">Reference proteome</keyword>
<dbReference type="Gene3D" id="3.40.50.300">
    <property type="entry name" value="P-loop containing nucleotide triphosphate hydrolases"/>
    <property type="match status" value="2"/>
</dbReference>
<dbReference type="InterPro" id="IPR001270">
    <property type="entry name" value="ClpA/B"/>
</dbReference>
<dbReference type="GO" id="GO:0005524">
    <property type="term" value="F:ATP binding"/>
    <property type="evidence" value="ECO:0007669"/>
    <property type="project" value="UniProtKB-KW"/>
</dbReference>
<dbReference type="GO" id="GO:0005737">
    <property type="term" value="C:cytoplasm"/>
    <property type="evidence" value="ECO:0007669"/>
    <property type="project" value="TreeGrafter"/>
</dbReference>
<keyword evidence="7" id="KW-0645">Protease</keyword>
<organism evidence="7 8">
    <name type="scientific">Neorhodopirellula pilleata</name>
    <dbReference type="NCBI Taxonomy" id="2714738"/>
    <lineage>
        <taxon>Bacteria</taxon>
        <taxon>Pseudomonadati</taxon>
        <taxon>Planctomycetota</taxon>
        <taxon>Planctomycetia</taxon>
        <taxon>Pirellulales</taxon>
        <taxon>Pirellulaceae</taxon>
        <taxon>Neorhodopirellula</taxon>
    </lineage>
</organism>
<evidence type="ECO:0000259" key="6">
    <source>
        <dbReference type="SMART" id="SM01086"/>
    </source>
</evidence>
<dbReference type="CDD" id="cd19499">
    <property type="entry name" value="RecA-like_ClpB_Hsp104-like"/>
    <property type="match status" value="1"/>
</dbReference>
<dbReference type="PANTHER" id="PTHR11638">
    <property type="entry name" value="ATP-DEPENDENT CLP PROTEASE"/>
    <property type="match status" value="1"/>
</dbReference>
<accession>A0A5C6AUE5</accession>
<feature type="region of interest" description="Disordered" evidence="4">
    <location>
        <begin position="462"/>
        <end position="487"/>
    </location>
</feature>
<dbReference type="RefSeq" id="WP_146576101.1">
    <property type="nucleotide sequence ID" value="NZ_SJPM01000001.1"/>
</dbReference>
<evidence type="ECO:0000256" key="2">
    <source>
        <dbReference type="ARBA" id="ARBA00022840"/>
    </source>
</evidence>
<dbReference type="InterPro" id="IPR003593">
    <property type="entry name" value="AAA+_ATPase"/>
</dbReference>
<dbReference type="GO" id="GO:0006508">
    <property type="term" value="P:proteolysis"/>
    <property type="evidence" value="ECO:0007669"/>
    <property type="project" value="UniProtKB-KW"/>
</dbReference>
<keyword evidence="2 7" id="KW-0067">ATP-binding</keyword>
<gene>
    <name evidence="7" type="primary">clpC_1</name>
    <name evidence="7" type="ORF">Pla100_05440</name>
</gene>
<dbReference type="Proteomes" id="UP000316213">
    <property type="component" value="Unassembled WGS sequence"/>
</dbReference>
<feature type="domain" description="Clp ATPase C-terminal" evidence="6">
    <location>
        <begin position="735"/>
        <end position="826"/>
    </location>
</feature>